<evidence type="ECO:0000313" key="5">
    <source>
        <dbReference type="EMBL" id="KAI3426169.1"/>
    </source>
</evidence>
<comment type="catalytic activity">
    <reaction evidence="3">
        <text>an N-acyl-L-alpha-aminoacyl-tRNA + H2O = an N-acyl-L-amino acid + a tRNA + H(+)</text>
        <dbReference type="Rhea" id="RHEA:54448"/>
        <dbReference type="Rhea" id="RHEA-COMP:10123"/>
        <dbReference type="Rhea" id="RHEA-COMP:13883"/>
        <dbReference type="ChEBI" id="CHEBI:15377"/>
        <dbReference type="ChEBI" id="CHEBI:15378"/>
        <dbReference type="ChEBI" id="CHEBI:59874"/>
        <dbReference type="ChEBI" id="CHEBI:78442"/>
        <dbReference type="ChEBI" id="CHEBI:138191"/>
        <dbReference type="EC" id="3.1.1.29"/>
    </reaction>
</comment>
<name>A0A9D4TI45_CHLVU</name>
<evidence type="ECO:0000256" key="2">
    <source>
        <dbReference type="ARBA" id="ARBA00022801"/>
    </source>
</evidence>
<dbReference type="InterPro" id="IPR002833">
    <property type="entry name" value="PTH2"/>
</dbReference>
<evidence type="ECO:0000256" key="4">
    <source>
        <dbReference type="SAM" id="MobiDB-lite"/>
    </source>
</evidence>
<sequence length="144" mass="15230">MATAAAAGSEAVAAEGAGSGSPDDPLLQYVVLRRDLWTDLSWPLGSVVAQGCHAATAALWGSREAAATLEYCSPENIDHMHKVVLEIKSEVQLRNLAAKLSEAGVAYKLWVEQPEDFATCLATAPNRKSAVAPLLKKLKLCKGT</sequence>
<reference evidence="5" key="2">
    <citation type="submission" date="2020-11" db="EMBL/GenBank/DDBJ databases">
        <authorList>
            <person name="Cecchin M."/>
            <person name="Marcolungo L."/>
            <person name="Rossato M."/>
            <person name="Girolomoni L."/>
            <person name="Cosentino E."/>
            <person name="Cuine S."/>
            <person name="Li-Beisson Y."/>
            <person name="Delledonne M."/>
            <person name="Ballottari M."/>
        </authorList>
    </citation>
    <scope>NUCLEOTIDE SEQUENCE</scope>
    <source>
        <strain evidence="5">211/11P</strain>
        <tissue evidence="5">Whole cell</tissue>
    </source>
</reference>
<dbReference type="PANTHER" id="PTHR46194">
    <property type="entry name" value="PEPTIDYL-TRNA HYDROLASE PTRHD1-RELATED"/>
    <property type="match status" value="1"/>
</dbReference>
<accession>A0A9D4TI45</accession>
<evidence type="ECO:0000313" key="6">
    <source>
        <dbReference type="Proteomes" id="UP001055712"/>
    </source>
</evidence>
<dbReference type="EMBL" id="SIDB01000011">
    <property type="protein sequence ID" value="KAI3426169.1"/>
    <property type="molecule type" value="Genomic_DNA"/>
</dbReference>
<organism evidence="5 6">
    <name type="scientific">Chlorella vulgaris</name>
    <name type="common">Green alga</name>
    <dbReference type="NCBI Taxonomy" id="3077"/>
    <lineage>
        <taxon>Eukaryota</taxon>
        <taxon>Viridiplantae</taxon>
        <taxon>Chlorophyta</taxon>
        <taxon>core chlorophytes</taxon>
        <taxon>Trebouxiophyceae</taxon>
        <taxon>Chlorellales</taxon>
        <taxon>Chlorellaceae</taxon>
        <taxon>Chlorella clade</taxon>
        <taxon>Chlorella</taxon>
    </lineage>
</organism>
<dbReference type="OrthoDB" id="201213at2759"/>
<evidence type="ECO:0000256" key="1">
    <source>
        <dbReference type="ARBA" id="ARBA00013260"/>
    </source>
</evidence>
<feature type="region of interest" description="Disordered" evidence="4">
    <location>
        <begin position="1"/>
        <end position="21"/>
    </location>
</feature>
<gene>
    <name evidence="5" type="ORF">D9Q98_008546</name>
</gene>
<evidence type="ECO:0000256" key="3">
    <source>
        <dbReference type="ARBA" id="ARBA00048707"/>
    </source>
</evidence>
<dbReference type="PANTHER" id="PTHR46194:SF1">
    <property type="entry name" value="PEPTIDYL-TRNA HYDROLASE PTRHD1-RELATED"/>
    <property type="match status" value="1"/>
</dbReference>
<dbReference type="GO" id="GO:0004045">
    <property type="term" value="F:peptidyl-tRNA hydrolase activity"/>
    <property type="evidence" value="ECO:0007669"/>
    <property type="project" value="UniProtKB-EC"/>
</dbReference>
<keyword evidence="6" id="KW-1185">Reference proteome</keyword>
<feature type="compositionally biased region" description="Low complexity" evidence="4">
    <location>
        <begin position="1"/>
        <end position="16"/>
    </location>
</feature>
<dbReference type="AlphaFoldDB" id="A0A9D4TI45"/>
<reference evidence="5" key="1">
    <citation type="journal article" date="2019" name="Plant J.">
        <title>Chlorella vulgaris genome assembly and annotation reveals the molecular basis for metabolic acclimation to high light conditions.</title>
        <authorList>
            <person name="Cecchin M."/>
            <person name="Marcolungo L."/>
            <person name="Rossato M."/>
            <person name="Girolomoni L."/>
            <person name="Cosentino E."/>
            <person name="Cuine S."/>
            <person name="Li-Beisson Y."/>
            <person name="Delledonne M."/>
            <person name="Ballottari M."/>
        </authorList>
    </citation>
    <scope>NUCLEOTIDE SEQUENCE</scope>
    <source>
        <strain evidence="5">211/11P</strain>
    </source>
</reference>
<comment type="caution">
    <text evidence="5">The sequence shown here is derived from an EMBL/GenBank/DDBJ whole genome shotgun (WGS) entry which is preliminary data.</text>
</comment>
<proteinExistence type="predicted"/>
<dbReference type="CDD" id="cd02429">
    <property type="entry name" value="PTH2_like"/>
    <property type="match status" value="1"/>
</dbReference>
<protein>
    <recommendedName>
        <fullName evidence="1">peptidyl-tRNA hydrolase</fullName>
        <ecNumber evidence="1">3.1.1.29</ecNumber>
    </recommendedName>
</protein>
<dbReference type="Proteomes" id="UP001055712">
    <property type="component" value="Unassembled WGS sequence"/>
</dbReference>
<dbReference type="SUPFAM" id="SSF102462">
    <property type="entry name" value="Peptidyl-tRNA hydrolase II"/>
    <property type="match status" value="1"/>
</dbReference>
<dbReference type="Pfam" id="PF01981">
    <property type="entry name" value="PTH2"/>
    <property type="match status" value="1"/>
</dbReference>
<dbReference type="InterPro" id="IPR023476">
    <property type="entry name" value="Pep_tRNA_hydro_II_dom_sf"/>
</dbReference>
<dbReference type="EC" id="3.1.1.29" evidence="1"/>
<dbReference type="Gene3D" id="3.40.1490.10">
    <property type="entry name" value="Bit1"/>
    <property type="match status" value="1"/>
</dbReference>
<dbReference type="InterPro" id="IPR042237">
    <property type="entry name" value="PTRHD1"/>
</dbReference>
<keyword evidence="2" id="KW-0378">Hydrolase</keyword>